<evidence type="ECO:0000256" key="5">
    <source>
        <dbReference type="ARBA" id="ARBA00023136"/>
    </source>
</evidence>
<evidence type="ECO:0000256" key="3">
    <source>
        <dbReference type="ARBA" id="ARBA00022960"/>
    </source>
</evidence>
<evidence type="ECO:0000256" key="6">
    <source>
        <dbReference type="SAM" id="Phobius"/>
    </source>
</evidence>
<feature type="transmembrane region" description="Helical" evidence="6">
    <location>
        <begin position="336"/>
        <end position="359"/>
    </location>
</feature>
<evidence type="ECO:0000256" key="4">
    <source>
        <dbReference type="ARBA" id="ARBA00022989"/>
    </source>
</evidence>
<evidence type="ECO:0000256" key="2">
    <source>
        <dbReference type="ARBA" id="ARBA00022692"/>
    </source>
</evidence>
<evidence type="ECO:0008006" key="9">
    <source>
        <dbReference type="Google" id="ProtNLM"/>
    </source>
</evidence>
<feature type="transmembrane region" description="Helical" evidence="6">
    <location>
        <begin position="96"/>
        <end position="122"/>
    </location>
</feature>
<sequence>MNNSSLFLKKLDWPLLASVALLLVFSFLTFYNLDQASNQFLMRHAVFVPFSILVMLGAAFFDYRIFKNHSTASVLLYTGALILLGLVFAFQEIRGVSAWIVLSSFTIQPVEFAKIAVVILLAKYFSQKHTEVNNPSQIIVSGLYVGIPFVMVLFQPDFGSALVFAVTWVILLFFSGINKRNIFSMIIIGVTLLVIIWFFIFEDYQKARILSFSDPYKDPKGQGYHLIQSKIAIGSGGIFGNIWKGDDAYQIIVPEPYTDFVFTSFSNKFGFVGVVAVISTFAFLMMRLVTIASRFSKDNFSRFFIIGFLGILITHFLVNIGMNLGLLPITGIPLPFLSYGGSHLIAMMTGVGIVQSIVVRSGG</sequence>
<evidence type="ECO:0000313" key="8">
    <source>
        <dbReference type="Proteomes" id="UP000228496"/>
    </source>
</evidence>
<dbReference type="GO" id="GO:0051301">
    <property type="term" value="P:cell division"/>
    <property type="evidence" value="ECO:0007669"/>
    <property type="project" value="InterPro"/>
</dbReference>
<keyword evidence="4 6" id="KW-1133">Transmembrane helix</keyword>
<feature type="transmembrane region" description="Helical" evidence="6">
    <location>
        <begin position="303"/>
        <end position="324"/>
    </location>
</feature>
<dbReference type="PANTHER" id="PTHR30474:SF1">
    <property type="entry name" value="PEPTIDOGLYCAN GLYCOSYLTRANSFERASE MRDB"/>
    <property type="match status" value="1"/>
</dbReference>
<keyword evidence="5 6" id="KW-0472">Membrane</keyword>
<feature type="transmembrane region" description="Helical" evidence="6">
    <location>
        <begin position="158"/>
        <end position="175"/>
    </location>
</feature>
<dbReference type="GO" id="GO:0032153">
    <property type="term" value="C:cell division site"/>
    <property type="evidence" value="ECO:0007669"/>
    <property type="project" value="TreeGrafter"/>
</dbReference>
<dbReference type="AlphaFoldDB" id="A0A2J0QAE1"/>
<dbReference type="GO" id="GO:0005886">
    <property type="term" value="C:plasma membrane"/>
    <property type="evidence" value="ECO:0007669"/>
    <property type="project" value="TreeGrafter"/>
</dbReference>
<reference evidence="7 8" key="1">
    <citation type="submission" date="2017-09" db="EMBL/GenBank/DDBJ databases">
        <title>Depth-based differentiation of microbial function through sediment-hosted aquifers and enrichment of novel symbionts in the deep terrestrial subsurface.</title>
        <authorList>
            <person name="Probst A.J."/>
            <person name="Ladd B."/>
            <person name="Jarett J.K."/>
            <person name="Geller-Mcgrath D.E."/>
            <person name="Sieber C.M."/>
            <person name="Emerson J.B."/>
            <person name="Anantharaman K."/>
            <person name="Thomas B.C."/>
            <person name="Malmstrom R."/>
            <person name="Stieglmeier M."/>
            <person name="Klingl A."/>
            <person name="Woyke T."/>
            <person name="Ryan C.M."/>
            <person name="Banfield J.F."/>
        </authorList>
    </citation>
    <scope>NUCLEOTIDE SEQUENCE [LARGE SCALE GENOMIC DNA]</scope>
    <source>
        <strain evidence="7">CG10_big_fil_rev_8_21_14_0_10_36_16</strain>
    </source>
</reference>
<dbReference type="Proteomes" id="UP000228496">
    <property type="component" value="Unassembled WGS sequence"/>
</dbReference>
<dbReference type="EMBL" id="PCXQ01000005">
    <property type="protein sequence ID" value="PJE50656.1"/>
    <property type="molecule type" value="Genomic_DNA"/>
</dbReference>
<keyword evidence="2 6" id="KW-0812">Transmembrane</keyword>
<dbReference type="PANTHER" id="PTHR30474">
    <property type="entry name" value="CELL CYCLE PROTEIN"/>
    <property type="match status" value="1"/>
</dbReference>
<comment type="caution">
    <text evidence="7">The sequence shown here is derived from an EMBL/GenBank/DDBJ whole genome shotgun (WGS) entry which is preliminary data.</text>
</comment>
<dbReference type="InterPro" id="IPR001182">
    <property type="entry name" value="FtsW/RodA"/>
</dbReference>
<dbReference type="GO" id="GO:0015648">
    <property type="term" value="F:lipid-linked peptidoglycan transporter activity"/>
    <property type="evidence" value="ECO:0007669"/>
    <property type="project" value="TreeGrafter"/>
</dbReference>
<feature type="transmembrane region" description="Helical" evidence="6">
    <location>
        <begin position="269"/>
        <end position="291"/>
    </location>
</feature>
<name>A0A2J0QAE1_9BACT</name>
<organism evidence="7 8">
    <name type="scientific">Candidatus Yanofskybacteria bacterium CG10_big_fil_rev_8_21_14_0_10_36_16</name>
    <dbReference type="NCBI Taxonomy" id="1975096"/>
    <lineage>
        <taxon>Bacteria</taxon>
        <taxon>Candidatus Yanofskyibacteriota</taxon>
    </lineage>
</organism>
<feature type="transmembrane region" description="Helical" evidence="6">
    <location>
        <begin position="182"/>
        <end position="201"/>
    </location>
</feature>
<comment type="subcellular location">
    <subcellularLocation>
        <location evidence="1">Membrane</location>
        <topology evidence="1">Multi-pass membrane protein</topology>
    </subcellularLocation>
</comment>
<feature type="transmembrane region" description="Helical" evidence="6">
    <location>
        <begin position="72"/>
        <end position="90"/>
    </location>
</feature>
<accession>A0A2J0QAE1</accession>
<feature type="transmembrane region" description="Helical" evidence="6">
    <location>
        <begin position="12"/>
        <end position="33"/>
    </location>
</feature>
<feature type="transmembrane region" description="Helical" evidence="6">
    <location>
        <begin position="45"/>
        <end position="65"/>
    </location>
</feature>
<dbReference type="Pfam" id="PF01098">
    <property type="entry name" value="FTSW_RODA_SPOVE"/>
    <property type="match status" value="1"/>
</dbReference>
<gene>
    <name evidence="7" type="ORF">COV29_02890</name>
</gene>
<keyword evidence="3" id="KW-0133">Cell shape</keyword>
<evidence type="ECO:0000313" key="7">
    <source>
        <dbReference type="EMBL" id="PJE50656.1"/>
    </source>
</evidence>
<protein>
    <recommendedName>
        <fullName evidence="9">Rod shape-determining protein RodA</fullName>
    </recommendedName>
</protein>
<evidence type="ECO:0000256" key="1">
    <source>
        <dbReference type="ARBA" id="ARBA00004141"/>
    </source>
</evidence>
<proteinExistence type="predicted"/>
<feature type="transmembrane region" description="Helical" evidence="6">
    <location>
        <begin position="134"/>
        <end position="152"/>
    </location>
</feature>
<dbReference type="GO" id="GO:0008360">
    <property type="term" value="P:regulation of cell shape"/>
    <property type="evidence" value="ECO:0007669"/>
    <property type="project" value="UniProtKB-KW"/>
</dbReference>